<keyword evidence="2" id="KW-1185">Reference proteome</keyword>
<reference evidence="1" key="1">
    <citation type="submission" date="2018-05" db="EMBL/GenBank/DDBJ databases">
        <title>Draft genome of Mucuna pruriens seed.</title>
        <authorList>
            <person name="Nnadi N.E."/>
            <person name="Vos R."/>
            <person name="Hasami M.H."/>
            <person name="Devisetty U.K."/>
            <person name="Aguiy J.C."/>
        </authorList>
    </citation>
    <scope>NUCLEOTIDE SEQUENCE [LARGE SCALE GENOMIC DNA]</scope>
    <source>
        <strain evidence="1">JCA_2017</strain>
    </source>
</reference>
<gene>
    <name evidence="1" type="ORF">CR513_06894</name>
</gene>
<dbReference type="OrthoDB" id="1934703at2759"/>
<evidence type="ECO:0000313" key="1">
    <source>
        <dbReference type="EMBL" id="RDY08830.1"/>
    </source>
</evidence>
<accession>A0A371I1C6</accession>
<dbReference type="AlphaFoldDB" id="A0A371I1C6"/>
<feature type="non-terminal residue" evidence="1">
    <location>
        <position position="1"/>
    </location>
</feature>
<proteinExistence type="predicted"/>
<evidence type="ECO:0000313" key="2">
    <source>
        <dbReference type="Proteomes" id="UP000257109"/>
    </source>
</evidence>
<dbReference type="EMBL" id="QJKJ01001200">
    <property type="protein sequence ID" value="RDY08830.1"/>
    <property type="molecule type" value="Genomic_DNA"/>
</dbReference>
<name>A0A371I1C6_MUCPR</name>
<comment type="caution">
    <text evidence="1">The sequence shown here is derived from an EMBL/GenBank/DDBJ whole genome shotgun (WGS) entry which is preliminary data.</text>
</comment>
<dbReference type="Proteomes" id="UP000257109">
    <property type="component" value="Unassembled WGS sequence"/>
</dbReference>
<organism evidence="1 2">
    <name type="scientific">Mucuna pruriens</name>
    <name type="common">Velvet bean</name>
    <name type="synonym">Dolichos pruriens</name>
    <dbReference type="NCBI Taxonomy" id="157652"/>
    <lineage>
        <taxon>Eukaryota</taxon>
        <taxon>Viridiplantae</taxon>
        <taxon>Streptophyta</taxon>
        <taxon>Embryophyta</taxon>
        <taxon>Tracheophyta</taxon>
        <taxon>Spermatophyta</taxon>
        <taxon>Magnoliopsida</taxon>
        <taxon>eudicotyledons</taxon>
        <taxon>Gunneridae</taxon>
        <taxon>Pentapetalae</taxon>
        <taxon>rosids</taxon>
        <taxon>fabids</taxon>
        <taxon>Fabales</taxon>
        <taxon>Fabaceae</taxon>
        <taxon>Papilionoideae</taxon>
        <taxon>50 kb inversion clade</taxon>
        <taxon>NPAAA clade</taxon>
        <taxon>indigoferoid/millettioid clade</taxon>
        <taxon>Phaseoleae</taxon>
        <taxon>Mucuna</taxon>
    </lineage>
</organism>
<protein>
    <submittedName>
        <fullName evidence="1">Uncharacterized protein</fullName>
    </submittedName>
</protein>
<sequence length="88" mass="10290">MGYIYEPMDRAKKLLMTMKISTRIFSQSLIEDGIANFTILCMQLQSNIEMDCEVLEDLYICIARLSKNDEFVDHIHNELPICLVFLQQ</sequence>